<keyword evidence="2" id="KW-1185">Reference proteome</keyword>
<dbReference type="eggNOG" id="ENOG5032XPN">
    <property type="taxonomic scope" value="Bacteria"/>
</dbReference>
<dbReference type="RefSeq" id="WP_007201313.1">
    <property type="nucleotide sequence ID" value="NZ_AKKV01000022.1"/>
</dbReference>
<proteinExistence type="predicted"/>
<dbReference type="PATRIC" id="fig|1196324.3.peg.1241"/>
<gene>
    <name evidence="1" type="ORF">A374_06081</name>
</gene>
<dbReference type="STRING" id="1196324.A374_06081"/>
<accession>I8AKP4</accession>
<sequence length="282" mass="32342">MTNFQHTKDTHMALAQYHRWYQAYEVEMNDARIANQLDILDPEVEITSGHLGTTKGTDGIGERLLQFKGWRNAHHVQRANVERLNDTTLKLQADIHYQNIRPDESRYSYAITYTTELALQQDGLPKFTVVNIQPTGELGEFEFQDAYADNRGRSFMHYWLYLMETASTHQEAFKELLAPSFKLNLSTSAPVTTWEAFQAWLTTTASSVKDSAHTVKNFSAEQAADGTITVSVDFDWEGLTQAGEKMIAETHHEWVLENNLDERFARMKKMNVTQTVPFQVVK</sequence>
<dbReference type="Proteomes" id="UP000004080">
    <property type="component" value="Unassembled WGS sequence"/>
</dbReference>
<dbReference type="AlphaFoldDB" id="I8AKP4"/>
<evidence type="ECO:0000313" key="1">
    <source>
        <dbReference type="EMBL" id="EIT86144.1"/>
    </source>
</evidence>
<dbReference type="EMBL" id="AKKV01000022">
    <property type="protein sequence ID" value="EIT86144.1"/>
    <property type="molecule type" value="Genomic_DNA"/>
</dbReference>
<evidence type="ECO:0000313" key="2">
    <source>
        <dbReference type="Proteomes" id="UP000004080"/>
    </source>
</evidence>
<comment type="caution">
    <text evidence="1">The sequence shown here is derived from an EMBL/GenBank/DDBJ whole genome shotgun (WGS) entry which is preliminary data.</text>
</comment>
<dbReference type="InterPro" id="IPR032710">
    <property type="entry name" value="NTF2-like_dom_sf"/>
</dbReference>
<dbReference type="SUPFAM" id="SSF54427">
    <property type="entry name" value="NTF2-like"/>
    <property type="match status" value="1"/>
</dbReference>
<name>I8AKP4_9BACL</name>
<organism evidence="1 2">
    <name type="scientific">Fictibacillus macauensis ZFHKF-1</name>
    <dbReference type="NCBI Taxonomy" id="1196324"/>
    <lineage>
        <taxon>Bacteria</taxon>
        <taxon>Bacillati</taxon>
        <taxon>Bacillota</taxon>
        <taxon>Bacilli</taxon>
        <taxon>Bacillales</taxon>
        <taxon>Fictibacillaceae</taxon>
        <taxon>Fictibacillus</taxon>
    </lineage>
</organism>
<reference evidence="1 2" key="1">
    <citation type="journal article" date="2012" name="J. Bacteriol.">
        <title>Genome of Bacillus macauensis ZFHKF-1, a Long-Chain-Forming Bacterium.</title>
        <authorList>
            <person name="Cai L."/>
            <person name="Zhang T."/>
        </authorList>
    </citation>
    <scope>NUCLEOTIDE SEQUENCE [LARGE SCALE GENOMIC DNA]</scope>
    <source>
        <strain evidence="1 2">ZFHKF-1</strain>
    </source>
</reference>
<protein>
    <submittedName>
        <fullName evidence="1">Uncharacterized protein</fullName>
    </submittedName>
</protein>